<evidence type="ECO:0000313" key="1">
    <source>
        <dbReference type="EMBL" id="RRR66293.1"/>
    </source>
</evidence>
<dbReference type="Proteomes" id="UP000280307">
    <property type="component" value="Unassembled WGS sequence"/>
</dbReference>
<dbReference type="EMBL" id="RSAS01000866">
    <property type="protein sequence ID" value="RRR66293.1"/>
    <property type="molecule type" value="Genomic_DNA"/>
</dbReference>
<proteinExistence type="predicted"/>
<organism evidence="1 2">
    <name type="scientific">Candidatus Viridilinea halotolerans</name>
    <dbReference type="NCBI Taxonomy" id="2491704"/>
    <lineage>
        <taxon>Bacteria</taxon>
        <taxon>Bacillati</taxon>
        <taxon>Chloroflexota</taxon>
        <taxon>Chloroflexia</taxon>
        <taxon>Chloroflexales</taxon>
        <taxon>Chloroflexineae</taxon>
        <taxon>Oscillochloridaceae</taxon>
        <taxon>Candidatus Viridilinea</taxon>
    </lineage>
</organism>
<reference evidence="1 2" key="1">
    <citation type="submission" date="2018-12" db="EMBL/GenBank/DDBJ databases">
        <title>Genome Sequence of Candidatus Viridilinea halotolerans isolated from saline sulfide-rich spring.</title>
        <authorList>
            <person name="Grouzdev D.S."/>
            <person name="Burganskaya E.I."/>
            <person name="Krutkina M.S."/>
            <person name="Sukhacheva M.V."/>
            <person name="Gorlenko V.M."/>
        </authorList>
    </citation>
    <scope>NUCLEOTIDE SEQUENCE [LARGE SCALE GENOMIC DNA]</scope>
    <source>
        <strain evidence="1">Chok-6</strain>
    </source>
</reference>
<feature type="non-terminal residue" evidence="1">
    <location>
        <position position="338"/>
    </location>
</feature>
<gene>
    <name evidence="1" type="ORF">EI684_20990</name>
</gene>
<protein>
    <recommendedName>
        <fullName evidence="3">Type I restriction enzyme R protein N-terminal domain-containing protein</fullName>
    </recommendedName>
</protein>
<comment type="caution">
    <text evidence="1">The sequence shown here is derived from an EMBL/GenBank/DDBJ whole genome shotgun (WGS) entry which is preliminary data.</text>
</comment>
<evidence type="ECO:0000313" key="2">
    <source>
        <dbReference type="Proteomes" id="UP000280307"/>
    </source>
</evidence>
<name>A0A426TRP4_9CHLR</name>
<sequence>MSPSFTTFALRLVAALRAWQDPLHGPALAYFAGDLRRHGGDELRLRAALVRDHLLQQGFGYPAETLELEAADRVDLLLYAPGPERRPVALIETKRSGFGDLLTTRQASGETPPEQLARYARLRGLYLGALTNGVQWYFFDLATSLQPCAALNLLDLALLLEGITSEEGAAAALAGRPDLANALVVAQALLGAEKWQAVAHYQQELRDAAQFHAQPLVHEAQRTGLLNQIRERLALLRDTILALFVLLERDLATFEALAAHVSASDPRPYAPLLAAQIDLVTQAVPDVAQRTALRTALHEICLEFAQQGDTDWFYSAYALRAIVLQIKNPTKPPGRRRP</sequence>
<dbReference type="AlphaFoldDB" id="A0A426TRP4"/>
<evidence type="ECO:0008006" key="3">
    <source>
        <dbReference type="Google" id="ProtNLM"/>
    </source>
</evidence>
<accession>A0A426TRP4</accession>